<dbReference type="PANTHER" id="PTHR11070:SF30">
    <property type="entry name" value="F-BOX DNA HELICASE 1"/>
    <property type="match status" value="1"/>
</dbReference>
<reference evidence="6 7" key="1">
    <citation type="submission" date="2018-10" db="EMBL/GenBank/DDBJ databases">
        <title>Sequencing the genomes of 1000 actinobacteria strains.</title>
        <authorList>
            <person name="Klenk H.-P."/>
        </authorList>
    </citation>
    <scope>NUCLEOTIDE SEQUENCE [LARGE SCALE GENOMIC DNA]</scope>
    <source>
        <strain evidence="6 7">DSM 43911</strain>
    </source>
</reference>
<dbReference type="GO" id="GO:0003677">
    <property type="term" value="F:DNA binding"/>
    <property type="evidence" value="ECO:0007669"/>
    <property type="project" value="InterPro"/>
</dbReference>
<dbReference type="RefSeq" id="WP_121229166.1">
    <property type="nucleotide sequence ID" value="NZ_JBIUBA010000003.1"/>
</dbReference>
<evidence type="ECO:0000256" key="2">
    <source>
        <dbReference type="ARBA" id="ARBA00022801"/>
    </source>
</evidence>
<sequence>MSTRPTPEQLAAVEAFAVGGHVVLQAGAGSGKTTTLVQMARRKRRPGQYLVFNRSIADGARRRFPRHVGADTAHSLAYQAVGWRYAERLAMPCMSSAKLAAVLGPTGTRWPKCCRCSGPGVESP</sequence>
<keyword evidence="1" id="KW-0547">Nucleotide-binding</keyword>
<keyword evidence="2" id="KW-0378">Hydrolase</keyword>
<evidence type="ECO:0000256" key="4">
    <source>
        <dbReference type="ARBA" id="ARBA00022840"/>
    </source>
</evidence>
<dbReference type="GO" id="GO:0005524">
    <property type="term" value="F:ATP binding"/>
    <property type="evidence" value="ECO:0007669"/>
    <property type="project" value="UniProtKB-KW"/>
</dbReference>
<evidence type="ECO:0000256" key="1">
    <source>
        <dbReference type="ARBA" id="ARBA00022741"/>
    </source>
</evidence>
<keyword evidence="7" id="KW-1185">Reference proteome</keyword>
<dbReference type="AlphaFoldDB" id="A0A495XMM5"/>
<protein>
    <submittedName>
        <fullName evidence="6">UvrD/REP helicase N-terminal domain-containing protein</fullName>
    </submittedName>
</protein>
<gene>
    <name evidence="6" type="ORF">DFJ66_7814</name>
</gene>
<dbReference type="Proteomes" id="UP000272729">
    <property type="component" value="Unassembled WGS sequence"/>
</dbReference>
<evidence type="ECO:0000256" key="3">
    <source>
        <dbReference type="ARBA" id="ARBA00022806"/>
    </source>
</evidence>
<organism evidence="6 7">
    <name type="scientific">Saccharothrix variisporea</name>
    <dbReference type="NCBI Taxonomy" id="543527"/>
    <lineage>
        <taxon>Bacteria</taxon>
        <taxon>Bacillati</taxon>
        <taxon>Actinomycetota</taxon>
        <taxon>Actinomycetes</taxon>
        <taxon>Pseudonocardiales</taxon>
        <taxon>Pseudonocardiaceae</taxon>
        <taxon>Saccharothrix</taxon>
    </lineage>
</organism>
<dbReference type="PANTHER" id="PTHR11070">
    <property type="entry name" value="UVRD / RECB / PCRA DNA HELICASE FAMILY MEMBER"/>
    <property type="match status" value="1"/>
</dbReference>
<evidence type="ECO:0000259" key="5">
    <source>
        <dbReference type="Pfam" id="PF00580"/>
    </source>
</evidence>
<dbReference type="Pfam" id="PF00580">
    <property type="entry name" value="UvrD-helicase"/>
    <property type="match status" value="1"/>
</dbReference>
<evidence type="ECO:0000313" key="7">
    <source>
        <dbReference type="Proteomes" id="UP000272729"/>
    </source>
</evidence>
<dbReference type="GO" id="GO:0000724">
    <property type="term" value="P:double-strand break repair via homologous recombination"/>
    <property type="evidence" value="ECO:0007669"/>
    <property type="project" value="TreeGrafter"/>
</dbReference>
<dbReference type="Gene3D" id="3.40.50.300">
    <property type="entry name" value="P-loop containing nucleotide triphosphate hydrolases"/>
    <property type="match status" value="1"/>
</dbReference>
<dbReference type="InterPro" id="IPR000212">
    <property type="entry name" value="DNA_helicase_UvrD/REP"/>
</dbReference>
<feature type="domain" description="UvrD-like helicase ATP-binding" evidence="5">
    <location>
        <begin position="6"/>
        <end position="39"/>
    </location>
</feature>
<dbReference type="InterPro" id="IPR027417">
    <property type="entry name" value="P-loop_NTPase"/>
</dbReference>
<dbReference type="GO" id="GO:0016787">
    <property type="term" value="F:hydrolase activity"/>
    <property type="evidence" value="ECO:0007669"/>
    <property type="project" value="UniProtKB-KW"/>
</dbReference>
<keyword evidence="4" id="KW-0067">ATP-binding</keyword>
<comment type="caution">
    <text evidence="6">The sequence shown here is derived from an EMBL/GenBank/DDBJ whole genome shotgun (WGS) entry which is preliminary data.</text>
</comment>
<name>A0A495XMM5_9PSEU</name>
<keyword evidence="3 6" id="KW-0347">Helicase</keyword>
<accession>A0A495XMM5</accession>
<dbReference type="GO" id="GO:0031297">
    <property type="term" value="P:replication fork processing"/>
    <property type="evidence" value="ECO:0007669"/>
    <property type="project" value="TreeGrafter"/>
</dbReference>
<dbReference type="SUPFAM" id="SSF52540">
    <property type="entry name" value="P-loop containing nucleoside triphosphate hydrolases"/>
    <property type="match status" value="1"/>
</dbReference>
<proteinExistence type="predicted"/>
<dbReference type="InterPro" id="IPR014016">
    <property type="entry name" value="UvrD-like_ATP-bd"/>
</dbReference>
<dbReference type="OrthoDB" id="5318045at2"/>
<dbReference type="EMBL" id="RBXR01000001">
    <property type="protein sequence ID" value="RKT74455.1"/>
    <property type="molecule type" value="Genomic_DNA"/>
</dbReference>
<dbReference type="GO" id="GO:0043138">
    <property type="term" value="F:3'-5' DNA helicase activity"/>
    <property type="evidence" value="ECO:0007669"/>
    <property type="project" value="TreeGrafter"/>
</dbReference>
<evidence type="ECO:0000313" key="6">
    <source>
        <dbReference type="EMBL" id="RKT74455.1"/>
    </source>
</evidence>